<dbReference type="InterPro" id="IPR027417">
    <property type="entry name" value="P-loop_NTPase"/>
</dbReference>
<evidence type="ECO:0000313" key="7">
    <source>
        <dbReference type="Proteomes" id="UP000298433"/>
    </source>
</evidence>
<organism evidence="6 7">
    <name type="scientific">Cryobacterium cheniae</name>
    <dbReference type="NCBI Taxonomy" id="1259262"/>
    <lineage>
        <taxon>Bacteria</taxon>
        <taxon>Bacillati</taxon>
        <taxon>Actinomycetota</taxon>
        <taxon>Actinomycetes</taxon>
        <taxon>Micrococcales</taxon>
        <taxon>Microbacteriaceae</taxon>
        <taxon>Cryobacterium</taxon>
    </lineage>
</organism>
<dbReference type="Pfam" id="PF00005">
    <property type="entry name" value="ABC_tran"/>
    <property type="match status" value="1"/>
</dbReference>
<dbReference type="EMBL" id="SOGN01000032">
    <property type="protein sequence ID" value="TFC81729.1"/>
    <property type="molecule type" value="Genomic_DNA"/>
</dbReference>
<evidence type="ECO:0000256" key="1">
    <source>
        <dbReference type="ARBA" id="ARBA00005417"/>
    </source>
</evidence>
<name>A0A4R8XT72_9MICO</name>
<accession>A0A4R8XT72</accession>
<dbReference type="Gene3D" id="3.40.50.300">
    <property type="entry name" value="P-loop containing nucleotide triphosphate hydrolases"/>
    <property type="match status" value="1"/>
</dbReference>
<dbReference type="InterPro" id="IPR003593">
    <property type="entry name" value="AAA+_ATPase"/>
</dbReference>
<dbReference type="RefSeq" id="WP_134369415.1">
    <property type="nucleotide sequence ID" value="NZ_SOGN01000032.1"/>
</dbReference>
<keyword evidence="7" id="KW-1185">Reference proteome</keyword>
<dbReference type="PANTHER" id="PTHR43335">
    <property type="entry name" value="ABC TRANSPORTER, ATP-BINDING PROTEIN"/>
    <property type="match status" value="1"/>
</dbReference>
<gene>
    <name evidence="6" type="ORF">E3T23_05630</name>
</gene>
<dbReference type="OrthoDB" id="9804819at2"/>
<evidence type="ECO:0000256" key="2">
    <source>
        <dbReference type="ARBA" id="ARBA00022448"/>
    </source>
</evidence>
<evidence type="ECO:0000256" key="4">
    <source>
        <dbReference type="ARBA" id="ARBA00022840"/>
    </source>
</evidence>
<evidence type="ECO:0000259" key="5">
    <source>
        <dbReference type="PROSITE" id="PS50893"/>
    </source>
</evidence>
<evidence type="ECO:0000256" key="3">
    <source>
        <dbReference type="ARBA" id="ARBA00022741"/>
    </source>
</evidence>
<evidence type="ECO:0000313" key="6">
    <source>
        <dbReference type="EMBL" id="TFC81729.1"/>
    </source>
</evidence>
<keyword evidence="4 6" id="KW-0067">ATP-binding</keyword>
<dbReference type="InterPro" id="IPR003439">
    <property type="entry name" value="ABC_transporter-like_ATP-bd"/>
</dbReference>
<comment type="caution">
    <text evidence="6">The sequence shown here is derived from an EMBL/GenBank/DDBJ whole genome shotgun (WGS) entry which is preliminary data.</text>
</comment>
<comment type="similarity">
    <text evidence="1">Belongs to the ABC transporter superfamily.</text>
</comment>
<dbReference type="SMART" id="SM00382">
    <property type="entry name" value="AAA"/>
    <property type="match status" value="1"/>
</dbReference>
<dbReference type="PANTHER" id="PTHR43335:SF4">
    <property type="entry name" value="ABC TRANSPORTER, ATP-BINDING PROTEIN"/>
    <property type="match status" value="1"/>
</dbReference>
<keyword evidence="3" id="KW-0547">Nucleotide-binding</keyword>
<keyword evidence="2" id="KW-0813">Transport</keyword>
<dbReference type="GO" id="GO:0005524">
    <property type="term" value="F:ATP binding"/>
    <property type="evidence" value="ECO:0007669"/>
    <property type="project" value="UniProtKB-KW"/>
</dbReference>
<dbReference type="CDD" id="cd03230">
    <property type="entry name" value="ABC_DR_subfamily_A"/>
    <property type="match status" value="1"/>
</dbReference>
<feature type="domain" description="ABC transporter" evidence="5">
    <location>
        <begin position="5"/>
        <end position="233"/>
    </location>
</feature>
<protein>
    <submittedName>
        <fullName evidence="6">ABC transporter ATP-binding protein</fullName>
    </submittedName>
</protein>
<dbReference type="SUPFAM" id="SSF52540">
    <property type="entry name" value="P-loop containing nucleoside triphosphate hydrolases"/>
    <property type="match status" value="1"/>
</dbReference>
<dbReference type="GO" id="GO:0016887">
    <property type="term" value="F:ATP hydrolysis activity"/>
    <property type="evidence" value="ECO:0007669"/>
    <property type="project" value="InterPro"/>
</dbReference>
<sequence length="309" mass="33328">MSAAIRITGLTKTYAQHHALDNVDLVVDEGSIFGFLGPNGAGKTTLLRVLTGLARPTSGVVQILGHNVTAVDDSIRARIGFLPDVPGFYDWMTAEEFLRFVGRLFAIDRRTLDERVHMLLDLAGLTDVKTTIGGFSRGMKQRLGVAQALINAPQLLLLDEPTSALDPMGRRDVLDMLTSLRGRTTVFFSTHILADVERVCDTVAILDHGRVVAQGPIDELTSRYAERKVILEVTDAAGQLGQDIAREPWAASVAVGPTGVIEITVSDMDAARRTIPVLVADRHTGLCRMEAGEMGLEDVFVSLVGGGTK</sequence>
<dbReference type="Proteomes" id="UP000298433">
    <property type="component" value="Unassembled WGS sequence"/>
</dbReference>
<dbReference type="PROSITE" id="PS50893">
    <property type="entry name" value="ABC_TRANSPORTER_2"/>
    <property type="match status" value="1"/>
</dbReference>
<dbReference type="AlphaFoldDB" id="A0A4R8XT72"/>
<proteinExistence type="inferred from homology"/>
<reference evidence="6 7" key="1">
    <citation type="submission" date="2019-03" db="EMBL/GenBank/DDBJ databases">
        <title>Genomics of glacier-inhabiting Cryobacterium strains.</title>
        <authorList>
            <person name="Liu Q."/>
            <person name="Xin Y.-H."/>
        </authorList>
    </citation>
    <scope>NUCLEOTIDE SEQUENCE [LARGE SCALE GENOMIC DNA]</scope>
    <source>
        <strain evidence="6 7">TMT2-48-2</strain>
    </source>
</reference>